<feature type="domain" description="CHAT" evidence="2">
    <location>
        <begin position="750"/>
        <end position="887"/>
    </location>
</feature>
<proteinExistence type="predicted"/>
<dbReference type="InterPro" id="IPR051082">
    <property type="entry name" value="Pentapeptide-BTB/POZ_domain"/>
</dbReference>
<gene>
    <name evidence="3" type="ORF">DSM106972_087410</name>
</gene>
<dbReference type="InterPro" id="IPR001646">
    <property type="entry name" value="5peptide_repeat"/>
</dbReference>
<dbReference type="InterPro" id="IPR024983">
    <property type="entry name" value="CHAT_dom"/>
</dbReference>
<evidence type="ECO:0000256" key="1">
    <source>
        <dbReference type="SAM" id="Phobius"/>
    </source>
</evidence>
<feature type="transmembrane region" description="Helical" evidence="1">
    <location>
        <begin position="60"/>
        <end position="92"/>
    </location>
</feature>
<reference evidence="3" key="2">
    <citation type="journal article" date="2019" name="Genome Biol. Evol.">
        <title>Day and night: Metabolic profiles and evolutionary relationships of six axenic non-marine cyanobacteria.</title>
        <authorList>
            <person name="Will S.E."/>
            <person name="Henke P."/>
            <person name="Boedeker C."/>
            <person name="Huang S."/>
            <person name="Brinkmann H."/>
            <person name="Rohde M."/>
            <person name="Jarek M."/>
            <person name="Friedl T."/>
            <person name="Seufert S."/>
            <person name="Schumacher M."/>
            <person name="Overmann J."/>
            <person name="Neumann-Schaal M."/>
            <person name="Petersen J."/>
        </authorList>
    </citation>
    <scope>NUCLEOTIDE SEQUENCE [LARGE SCALE GENOMIC DNA]</scope>
    <source>
        <strain evidence="3">PCC 7102</strain>
    </source>
</reference>
<feature type="transmembrane region" description="Helical" evidence="1">
    <location>
        <begin position="98"/>
        <end position="117"/>
    </location>
</feature>
<dbReference type="OrthoDB" id="528457at2"/>
<evidence type="ECO:0000259" key="2">
    <source>
        <dbReference type="Pfam" id="PF12770"/>
    </source>
</evidence>
<dbReference type="Pfam" id="PF00805">
    <property type="entry name" value="Pentapeptide"/>
    <property type="match status" value="3"/>
</dbReference>
<reference evidence="3" key="1">
    <citation type="submission" date="2018-12" db="EMBL/GenBank/DDBJ databases">
        <authorList>
            <person name="Will S."/>
            <person name="Neumann-Schaal M."/>
            <person name="Henke P."/>
        </authorList>
    </citation>
    <scope>NUCLEOTIDE SEQUENCE</scope>
    <source>
        <strain evidence="3">PCC 7102</strain>
    </source>
</reference>
<dbReference type="Pfam" id="PF12770">
    <property type="entry name" value="CHAT"/>
    <property type="match status" value="1"/>
</dbReference>
<comment type="caution">
    <text evidence="3">The sequence shown here is derived from an EMBL/GenBank/DDBJ whole genome shotgun (WGS) entry which is preliminary data.</text>
</comment>
<dbReference type="AlphaFoldDB" id="A0A3S1A9K1"/>
<sequence>MENSIEFAYQDLRGRSFHGANLRGADFSYCDIRGADFSETTLIGANFSHAKAGLGNYQNLLLIAVALILSGICGFAAAFSGVIATDFIYFAVQEGLKFTFVAGGIALVTLFVFCVLSNYQALEVALGASAVVGAVAIAIAAISAIDGVIAGSVAGVLVAVNVAFGLVMAVSFTMTIILTRTLGVIIAIFAVIVGGIGGVALGALITNNDNAFVSAISVGICTASTGTFLGSYLARQVFKNEEKFLFFRTIAVNLASIRGTSFINANLTNSNFQQSVLKHCDFSNATLTHTNFHLAQKLDCARVGNTILANPKVRELLVKKRGVKQLYIGCNIKGGNLAGADLSEANFTEADISEATFVDAILERANFTKAQAINTNFQHARLTAACLEAWNIDSTTQLEEVICDYVFLLNNQNERRPSSGVFAPGEFTKLFQVFINTVDLIFQNGLDLQALYSALVDVKAANQDTQLAIRSIENKGDGVVVVKVEVTEEANKTKIHSDFTQSYQVALQAIEAKYQAQLQSKDEQIELYRQHQADLKNLMQMIVAPASKSEIPGKLVVLKIGDTDELSGSIPVTLQISNEGATPSVECTARLPVAPQLEILYSQWQSAYYRTLLSSARLEIPEMQTTNISRYDYLQECEASAQRFKQYLNHWLNNSESFRVIKEKLLEQLNPSETIRVILQTENRTLLKLPFQQWTFFDTYRNAELAIYTAAYNKIEAPSIRNNRVKILAILGDSTGIDVNQDRRILEQLPNSEVTFLVEPLRKQVNDELWQQPWDILFFAGHSYTKQEIGQININKNETLSIGQLKNALQKAIQQGLKLAIFNSCDGLGLALNLVELNIPQMIVMREPVPDKVAQEFLKNFLTKFSNGKTLYISVREAREKLQGLENEYPTTTWLPVIFQNPSQIPPLWNTD</sequence>
<dbReference type="RefSeq" id="WP_127086727.1">
    <property type="nucleotide sequence ID" value="NZ_RSCL01000036.1"/>
</dbReference>
<dbReference type="EMBL" id="RSCL01000036">
    <property type="protein sequence ID" value="RUS96554.1"/>
    <property type="molecule type" value="Genomic_DNA"/>
</dbReference>
<organism evidence="3 4">
    <name type="scientific">Dulcicalothrix desertica PCC 7102</name>
    <dbReference type="NCBI Taxonomy" id="232991"/>
    <lineage>
        <taxon>Bacteria</taxon>
        <taxon>Bacillati</taxon>
        <taxon>Cyanobacteriota</taxon>
        <taxon>Cyanophyceae</taxon>
        <taxon>Nostocales</taxon>
        <taxon>Calotrichaceae</taxon>
        <taxon>Dulcicalothrix</taxon>
    </lineage>
</organism>
<name>A0A3S1A9K1_9CYAN</name>
<feature type="transmembrane region" description="Helical" evidence="1">
    <location>
        <begin position="124"/>
        <end position="142"/>
    </location>
</feature>
<keyword evidence="4" id="KW-1185">Reference proteome</keyword>
<keyword evidence="1" id="KW-1133">Transmembrane helix</keyword>
<dbReference type="PANTHER" id="PTHR14136:SF17">
    <property type="entry name" value="BTB_POZ DOMAIN-CONTAINING PROTEIN KCTD9"/>
    <property type="match status" value="1"/>
</dbReference>
<dbReference type="Gene3D" id="2.160.20.80">
    <property type="entry name" value="E3 ubiquitin-protein ligase SopA"/>
    <property type="match status" value="3"/>
</dbReference>
<dbReference type="Proteomes" id="UP000271624">
    <property type="component" value="Unassembled WGS sequence"/>
</dbReference>
<protein>
    <recommendedName>
        <fullName evidence="2">CHAT domain-containing protein</fullName>
    </recommendedName>
</protein>
<dbReference type="SUPFAM" id="SSF141571">
    <property type="entry name" value="Pentapeptide repeat-like"/>
    <property type="match status" value="1"/>
</dbReference>
<feature type="transmembrane region" description="Helical" evidence="1">
    <location>
        <begin position="182"/>
        <end position="205"/>
    </location>
</feature>
<keyword evidence="1" id="KW-0472">Membrane</keyword>
<feature type="transmembrane region" description="Helical" evidence="1">
    <location>
        <begin position="245"/>
        <end position="265"/>
    </location>
</feature>
<keyword evidence="1" id="KW-0812">Transmembrane</keyword>
<feature type="transmembrane region" description="Helical" evidence="1">
    <location>
        <begin position="148"/>
        <end position="170"/>
    </location>
</feature>
<evidence type="ECO:0000313" key="3">
    <source>
        <dbReference type="EMBL" id="RUS96554.1"/>
    </source>
</evidence>
<accession>A0A3S1A9K1</accession>
<feature type="transmembrane region" description="Helical" evidence="1">
    <location>
        <begin position="211"/>
        <end position="233"/>
    </location>
</feature>
<dbReference type="PANTHER" id="PTHR14136">
    <property type="entry name" value="BTB_POZ DOMAIN-CONTAINING PROTEIN KCTD9"/>
    <property type="match status" value="1"/>
</dbReference>
<evidence type="ECO:0000313" key="4">
    <source>
        <dbReference type="Proteomes" id="UP000271624"/>
    </source>
</evidence>